<dbReference type="RefSeq" id="WP_377769719.1">
    <property type="nucleotide sequence ID" value="NZ_JBHUHO010000008.1"/>
</dbReference>
<feature type="transmembrane region" description="Helical" evidence="1">
    <location>
        <begin position="42"/>
        <end position="61"/>
    </location>
</feature>
<protein>
    <submittedName>
        <fullName evidence="2">Uncharacterized protein</fullName>
    </submittedName>
</protein>
<evidence type="ECO:0000313" key="3">
    <source>
        <dbReference type="Proteomes" id="UP001597362"/>
    </source>
</evidence>
<keyword evidence="1" id="KW-1133">Transmembrane helix</keyword>
<keyword evidence="3" id="KW-1185">Reference proteome</keyword>
<dbReference type="Proteomes" id="UP001597362">
    <property type="component" value="Unassembled WGS sequence"/>
</dbReference>
<evidence type="ECO:0000256" key="1">
    <source>
        <dbReference type="SAM" id="Phobius"/>
    </source>
</evidence>
<accession>A0ABW4YGA4</accession>
<reference evidence="3" key="1">
    <citation type="journal article" date="2019" name="Int. J. Syst. Evol. Microbiol.">
        <title>The Global Catalogue of Microorganisms (GCM) 10K type strain sequencing project: providing services to taxonomists for standard genome sequencing and annotation.</title>
        <authorList>
            <consortium name="The Broad Institute Genomics Platform"/>
            <consortium name="The Broad Institute Genome Sequencing Center for Infectious Disease"/>
            <person name="Wu L."/>
            <person name="Ma J."/>
        </authorList>
    </citation>
    <scope>NUCLEOTIDE SEQUENCE [LARGE SCALE GENOMIC DNA]</scope>
    <source>
        <strain evidence="3">GH52</strain>
    </source>
</reference>
<evidence type="ECO:0000313" key="2">
    <source>
        <dbReference type="EMBL" id="MFD2114699.1"/>
    </source>
</evidence>
<sequence>MRILLQPRSRNWLLYLPITTAVITIMIYLVRFVMAGATFDVVIALRMLLFSFIVASIYSLLGYFGLRYILLLSKLGLLLGLVMMSILSQGNATGWEDLAGFIAFLFLFGAGFVVGIVVELIRIIYVYIKQKKQ</sequence>
<name>A0ABW4YGA4_9BACL</name>
<comment type="caution">
    <text evidence="2">The sequence shown here is derived from an EMBL/GenBank/DDBJ whole genome shotgun (WGS) entry which is preliminary data.</text>
</comment>
<organism evidence="2 3">
    <name type="scientific">Paenibacillus yanchengensis</name>
    <dbReference type="NCBI Taxonomy" id="2035833"/>
    <lineage>
        <taxon>Bacteria</taxon>
        <taxon>Bacillati</taxon>
        <taxon>Bacillota</taxon>
        <taxon>Bacilli</taxon>
        <taxon>Bacillales</taxon>
        <taxon>Paenibacillaceae</taxon>
        <taxon>Paenibacillus</taxon>
    </lineage>
</organism>
<feature type="transmembrane region" description="Helical" evidence="1">
    <location>
        <begin position="68"/>
        <end position="87"/>
    </location>
</feature>
<gene>
    <name evidence="2" type="ORF">ACFSJH_02910</name>
</gene>
<feature type="transmembrane region" description="Helical" evidence="1">
    <location>
        <begin position="12"/>
        <end position="30"/>
    </location>
</feature>
<keyword evidence="1" id="KW-0472">Membrane</keyword>
<dbReference type="EMBL" id="JBHUHO010000008">
    <property type="protein sequence ID" value="MFD2114699.1"/>
    <property type="molecule type" value="Genomic_DNA"/>
</dbReference>
<feature type="transmembrane region" description="Helical" evidence="1">
    <location>
        <begin position="99"/>
        <end position="128"/>
    </location>
</feature>
<keyword evidence="1" id="KW-0812">Transmembrane</keyword>
<proteinExistence type="predicted"/>